<sequence>MKRVKEIVHAGKVYQAGYTGKNIKIAVLDTGIAKHPDLTHRDIYFLDMVNHKHSMYDDNGHGTHVAGILCGDGRMNRQRISGMAPGADLVVIKVLDKNGNGETEDVLRALEWVIHNYRIYNIRLLNFSVGFLPGADMEEQRKILDAVEELWDLGVMVVSAAGNNGPSGNSITVPGISRKILTVGASDDLTANTISTPRGYSGKGPTGCCIVKPEVLAPGTRIISCDNRSNGYSIKSGTSMSAPVVCGALALGMEKNPYFYPEDWKLMLYDSVWPRGTEIHQKSWGILHVDNLLQMN</sequence>
<gene>
    <name evidence="8" type="ORF">FYJ75_03290</name>
</gene>
<evidence type="ECO:0000256" key="4">
    <source>
        <dbReference type="ARBA" id="ARBA00022825"/>
    </source>
</evidence>
<dbReference type="InterPro" id="IPR023828">
    <property type="entry name" value="Peptidase_S8_Ser-AS"/>
</dbReference>
<protein>
    <submittedName>
        <fullName evidence="8">S8 family peptidase</fullName>
    </submittedName>
</protein>
<evidence type="ECO:0000256" key="3">
    <source>
        <dbReference type="ARBA" id="ARBA00022801"/>
    </source>
</evidence>
<dbReference type="GO" id="GO:0004252">
    <property type="term" value="F:serine-type endopeptidase activity"/>
    <property type="evidence" value="ECO:0007669"/>
    <property type="project" value="UniProtKB-UniRule"/>
</dbReference>
<dbReference type="InterPro" id="IPR015500">
    <property type="entry name" value="Peptidase_S8_subtilisin-rel"/>
</dbReference>
<evidence type="ECO:0000256" key="6">
    <source>
        <dbReference type="RuleBase" id="RU003355"/>
    </source>
</evidence>
<dbReference type="EMBL" id="VUNI01000003">
    <property type="protein sequence ID" value="MST74063.1"/>
    <property type="molecule type" value="Genomic_DNA"/>
</dbReference>
<evidence type="ECO:0000256" key="5">
    <source>
        <dbReference type="PROSITE-ProRule" id="PRU01240"/>
    </source>
</evidence>
<accession>A0A6L5YNF4</accession>
<dbReference type="RefSeq" id="WP_154428823.1">
    <property type="nucleotide sequence ID" value="NZ_VUNI01000003.1"/>
</dbReference>
<dbReference type="AlphaFoldDB" id="A0A6L5YNF4"/>
<keyword evidence="4 5" id="KW-0720">Serine protease</keyword>
<keyword evidence="9" id="KW-1185">Reference proteome</keyword>
<dbReference type="PROSITE" id="PS00137">
    <property type="entry name" value="SUBTILASE_HIS"/>
    <property type="match status" value="1"/>
</dbReference>
<dbReference type="Pfam" id="PF00082">
    <property type="entry name" value="Peptidase_S8"/>
    <property type="match status" value="1"/>
</dbReference>
<dbReference type="InterPro" id="IPR022398">
    <property type="entry name" value="Peptidase_S8_His-AS"/>
</dbReference>
<dbReference type="PROSITE" id="PS51892">
    <property type="entry name" value="SUBTILASE"/>
    <property type="match status" value="1"/>
</dbReference>
<dbReference type="CDD" id="cd07487">
    <property type="entry name" value="Peptidases_S8_1"/>
    <property type="match status" value="1"/>
</dbReference>
<evidence type="ECO:0000313" key="9">
    <source>
        <dbReference type="Proteomes" id="UP000474024"/>
    </source>
</evidence>
<keyword evidence="3 5" id="KW-0378">Hydrolase</keyword>
<evidence type="ECO:0000313" key="8">
    <source>
        <dbReference type="EMBL" id="MST74063.1"/>
    </source>
</evidence>
<feature type="active site" description="Charge relay system" evidence="5">
    <location>
        <position position="29"/>
    </location>
</feature>
<comment type="similarity">
    <text evidence="1 5 6">Belongs to the peptidase S8 family.</text>
</comment>
<name>A0A6L5YNF4_9FIRM</name>
<proteinExistence type="inferred from homology"/>
<comment type="caution">
    <text evidence="8">The sequence shown here is derived from an EMBL/GenBank/DDBJ whole genome shotgun (WGS) entry which is preliminary data.</text>
</comment>
<dbReference type="PANTHER" id="PTHR43806">
    <property type="entry name" value="PEPTIDASE S8"/>
    <property type="match status" value="1"/>
</dbReference>
<evidence type="ECO:0000256" key="1">
    <source>
        <dbReference type="ARBA" id="ARBA00011073"/>
    </source>
</evidence>
<feature type="domain" description="Peptidase S8/S53" evidence="7">
    <location>
        <begin position="20"/>
        <end position="271"/>
    </location>
</feature>
<dbReference type="Gene3D" id="3.40.50.200">
    <property type="entry name" value="Peptidase S8/S53 domain"/>
    <property type="match status" value="1"/>
</dbReference>
<dbReference type="PANTHER" id="PTHR43806:SF65">
    <property type="entry name" value="SERINE PROTEASE APRX"/>
    <property type="match status" value="1"/>
</dbReference>
<feature type="active site" description="Charge relay system" evidence="5">
    <location>
        <position position="239"/>
    </location>
</feature>
<keyword evidence="2 5" id="KW-0645">Protease</keyword>
<dbReference type="GO" id="GO:0006508">
    <property type="term" value="P:proteolysis"/>
    <property type="evidence" value="ECO:0007669"/>
    <property type="project" value="UniProtKB-KW"/>
</dbReference>
<dbReference type="InterPro" id="IPR000209">
    <property type="entry name" value="Peptidase_S8/S53_dom"/>
</dbReference>
<evidence type="ECO:0000256" key="2">
    <source>
        <dbReference type="ARBA" id="ARBA00022670"/>
    </source>
</evidence>
<dbReference type="PRINTS" id="PR00723">
    <property type="entry name" value="SUBTILISIN"/>
</dbReference>
<dbReference type="InterPro" id="IPR050131">
    <property type="entry name" value="Peptidase_S8_subtilisin-like"/>
</dbReference>
<feature type="active site" description="Charge relay system" evidence="5">
    <location>
        <position position="61"/>
    </location>
</feature>
<dbReference type="PROSITE" id="PS00136">
    <property type="entry name" value="SUBTILASE_ASP"/>
    <property type="match status" value="1"/>
</dbReference>
<organism evidence="8 9">
    <name type="scientific">Roseburia porci</name>
    <dbReference type="NCBI Taxonomy" id="2605790"/>
    <lineage>
        <taxon>Bacteria</taxon>
        <taxon>Bacillati</taxon>
        <taxon>Bacillota</taxon>
        <taxon>Clostridia</taxon>
        <taxon>Lachnospirales</taxon>
        <taxon>Lachnospiraceae</taxon>
        <taxon>Roseburia</taxon>
    </lineage>
</organism>
<dbReference type="Proteomes" id="UP000474024">
    <property type="component" value="Unassembled WGS sequence"/>
</dbReference>
<reference evidence="8 9" key="1">
    <citation type="submission" date="2019-08" db="EMBL/GenBank/DDBJ databases">
        <title>In-depth cultivation of the pig gut microbiome towards novel bacterial diversity and tailored functional studies.</title>
        <authorList>
            <person name="Wylensek D."/>
            <person name="Hitch T.C.A."/>
            <person name="Clavel T."/>
        </authorList>
    </citation>
    <scope>NUCLEOTIDE SEQUENCE [LARGE SCALE GENOMIC DNA]</scope>
    <source>
        <strain evidence="8 9">MUC/MUC-530-WT-4D</strain>
    </source>
</reference>
<evidence type="ECO:0000259" key="7">
    <source>
        <dbReference type="Pfam" id="PF00082"/>
    </source>
</evidence>
<dbReference type="PROSITE" id="PS00138">
    <property type="entry name" value="SUBTILASE_SER"/>
    <property type="match status" value="1"/>
</dbReference>
<dbReference type="InterPro" id="IPR023827">
    <property type="entry name" value="Peptidase_S8_Asp-AS"/>
</dbReference>
<dbReference type="SUPFAM" id="SSF52743">
    <property type="entry name" value="Subtilisin-like"/>
    <property type="match status" value="1"/>
</dbReference>
<dbReference type="InterPro" id="IPR036852">
    <property type="entry name" value="Peptidase_S8/S53_dom_sf"/>
</dbReference>